<dbReference type="AlphaFoldDB" id="A0A5J5AQY7"/>
<evidence type="ECO:0000313" key="2">
    <source>
        <dbReference type="EMBL" id="KAA8531787.1"/>
    </source>
</evidence>
<evidence type="ECO:0000313" key="3">
    <source>
        <dbReference type="Proteomes" id="UP000325577"/>
    </source>
</evidence>
<accession>A0A5J5AQY7</accession>
<sequence length="128" mass="14942">MMMMNSSCIAGCLDAETPVKVNLVKLYQWAQADKEFLRMVSENKLERESSSSNSPIRSPVRRLPTNRHESYACSRQRYLRSYTFSRKETVSQRTKKWLKEKQKLKKLYYNNSKDSMSIVATLVSKYGA</sequence>
<dbReference type="EMBL" id="CM018043">
    <property type="protein sequence ID" value="KAA8531787.1"/>
    <property type="molecule type" value="Genomic_DNA"/>
</dbReference>
<reference evidence="2 3" key="1">
    <citation type="submission" date="2019-09" db="EMBL/GenBank/DDBJ databases">
        <title>A chromosome-level genome assembly of the Chinese tupelo Nyssa sinensis.</title>
        <authorList>
            <person name="Yang X."/>
            <person name="Kang M."/>
            <person name="Yang Y."/>
            <person name="Xiong H."/>
            <person name="Wang M."/>
            <person name="Zhang Z."/>
            <person name="Wang Z."/>
            <person name="Wu H."/>
            <person name="Ma T."/>
            <person name="Liu J."/>
            <person name="Xi Z."/>
        </authorList>
    </citation>
    <scope>NUCLEOTIDE SEQUENCE [LARGE SCALE GENOMIC DNA]</scope>
    <source>
        <strain evidence="2">J267</strain>
        <tissue evidence="2">Leaf</tissue>
    </source>
</reference>
<keyword evidence="3" id="KW-1185">Reference proteome</keyword>
<evidence type="ECO:0000256" key="1">
    <source>
        <dbReference type="SAM" id="MobiDB-lite"/>
    </source>
</evidence>
<organism evidence="2 3">
    <name type="scientific">Nyssa sinensis</name>
    <dbReference type="NCBI Taxonomy" id="561372"/>
    <lineage>
        <taxon>Eukaryota</taxon>
        <taxon>Viridiplantae</taxon>
        <taxon>Streptophyta</taxon>
        <taxon>Embryophyta</taxon>
        <taxon>Tracheophyta</taxon>
        <taxon>Spermatophyta</taxon>
        <taxon>Magnoliopsida</taxon>
        <taxon>eudicotyledons</taxon>
        <taxon>Gunneridae</taxon>
        <taxon>Pentapetalae</taxon>
        <taxon>asterids</taxon>
        <taxon>Cornales</taxon>
        <taxon>Nyssaceae</taxon>
        <taxon>Nyssa</taxon>
    </lineage>
</organism>
<feature type="compositionally biased region" description="Low complexity" evidence="1">
    <location>
        <begin position="50"/>
        <end position="62"/>
    </location>
</feature>
<dbReference type="PANTHER" id="PTHR35304">
    <property type="entry name" value="OS05G0120300 PROTEIN-RELATED"/>
    <property type="match status" value="1"/>
</dbReference>
<gene>
    <name evidence="2" type="ORF">F0562_006496</name>
</gene>
<feature type="region of interest" description="Disordered" evidence="1">
    <location>
        <begin position="43"/>
        <end position="67"/>
    </location>
</feature>
<dbReference type="OrthoDB" id="1928091at2759"/>
<name>A0A5J5AQY7_9ASTE</name>
<dbReference type="Proteomes" id="UP000325577">
    <property type="component" value="Linkage Group LG2"/>
</dbReference>
<proteinExistence type="predicted"/>
<protein>
    <submittedName>
        <fullName evidence="2">Uncharacterized protein</fullName>
    </submittedName>
</protein>
<dbReference type="PANTHER" id="PTHR35304:SF3">
    <property type="entry name" value="CATHEPSIN PROPEPTIDE INHIBITOR DOMAIN-CONTAINING PROTEIN"/>
    <property type="match status" value="1"/>
</dbReference>